<comment type="catalytic activity">
    <reaction evidence="29">
        <text>2-(5Z,8Z,11Z,14Z-eicosatetraenoyl)-glycerol + H2O = glycerol + (5Z,8Z,11Z,14Z)-eicosatetraenoate + H(+)</text>
        <dbReference type="Rhea" id="RHEA:26132"/>
        <dbReference type="ChEBI" id="CHEBI:15377"/>
        <dbReference type="ChEBI" id="CHEBI:15378"/>
        <dbReference type="ChEBI" id="CHEBI:17754"/>
        <dbReference type="ChEBI" id="CHEBI:32395"/>
        <dbReference type="ChEBI" id="CHEBI:52392"/>
    </reaction>
    <physiologicalReaction direction="left-to-right" evidence="29">
        <dbReference type="Rhea" id="RHEA:26133"/>
    </physiologicalReaction>
</comment>
<keyword evidence="18" id="KW-0442">Lipid degradation</keyword>
<evidence type="ECO:0000256" key="18">
    <source>
        <dbReference type="ARBA" id="ARBA00022963"/>
    </source>
</evidence>
<evidence type="ECO:0000256" key="11">
    <source>
        <dbReference type="ARBA" id="ARBA00013254"/>
    </source>
</evidence>
<comment type="similarity">
    <text evidence="9">Belongs to the 'GDXG' lipolytic enzyme family.</text>
</comment>
<dbReference type="PROSITE" id="PS01173">
    <property type="entry name" value="LIPASE_GDXG_HIS"/>
    <property type="match status" value="1"/>
</dbReference>
<keyword evidence="13" id="KW-1003">Cell membrane</keyword>
<dbReference type="Pfam" id="PF06350">
    <property type="entry name" value="HSL_N"/>
    <property type="match status" value="1"/>
</dbReference>
<evidence type="ECO:0000256" key="2">
    <source>
        <dbReference type="ARBA" id="ARBA00001613"/>
    </source>
</evidence>
<accession>A0A6P8IRJ7</accession>
<keyword evidence="22" id="KW-0753">Steroid metabolism</keyword>
<evidence type="ECO:0000256" key="9">
    <source>
        <dbReference type="ARBA" id="ARBA00010515"/>
    </source>
</evidence>
<comment type="catalytic activity">
    <reaction evidence="27">
        <text>1-(9Z-octadecenoyl)-glycerol + H2O = glycerol + (9Z)-octadecenoate + H(+)</text>
        <dbReference type="Rhea" id="RHEA:38487"/>
        <dbReference type="ChEBI" id="CHEBI:15377"/>
        <dbReference type="ChEBI" id="CHEBI:15378"/>
        <dbReference type="ChEBI" id="CHEBI:17754"/>
        <dbReference type="ChEBI" id="CHEBI:30823"/>
        <dbReference type="ChEBI" id="CHEBI:75342"/>
    </reaction>
    <physiologicalReaction direction="left-to-right" evidence="27">
        <dbReference type="Rhea" id="RHEA:38488"/>
    </physiologicalReaction>
</comment>
<evidence type="ECO:0000256" key="13">
    <source>
        <dbReference type="ARBA" id="ARBA00022475"/>
    </source>
</evidence>
<evidence type="ECO:0000256" key="7">
    <source>
        <dbReference type="ARBA" id="ARBA00004879"/>
    </source>
</evidence>
<evidence type="ECO:0000256" key="4">
    <source>
        <dbReference type="ARBA" id="ARBA00004345"/>
    </source>
</evidence>
<feature type="compositionally biased region" description="Polar residues" evidence="41">
    <location>
        <begin position="561"/>
        <end position="578"/>
    </location>
</feature>
<organism evidence="44 45">
    <name type="scientific">Actinia tenebrosa</name>
    <name type="common">Australian red waratah sea anemone</name>
    <dbReference type="NCBI Taxonomy" id="6105"/>
    <lineage>
        <taxon>Eukaryota</taxon>
        <taxon>Metazoa</taxon>
        <taxon>Cnidaria</taxon>
        <taxon>Anthozoa</taxon>
        <taxon>Hexacorallia</taxon>
        <taxon>Actiniaria</taxon>
        <taxon>Actiniidae</taxon>
        <taxon>Actinia</taxon>
    </lineage>
</organism>
<evidence type="ECO:0000256" key="30">
    <source>
        <dbReference type="ARBA" id="ARBA00047653"/>
    </source>
</evidence>
<evidence type="ECO:0000256" key="38">
    <source>
        <dbReference type="ARBA" id="ARBA00049372"/>
    </source>
</evidence>
<feature type="domain" description="Alpha/beta hydrolase fold-3" evidence="43">
    <location>
        <begin position="806"/>
        <end position="869"/>
    </location>
</feature>
<evidence type="ECO:0000256" key="20">
    <source>
        <dbReference type="ARBA" id="ARBA00023136"/>
    </source>
</evidence>
<dbReference type="InterPro" id="IPR013094">
    <property type="entry name" value="AB_hydrolase_3"/>
</dbReference>
<evidence type="ECO:0000256" key="10">
    <source>
        <dbReference type="ARBA" id="ARBA00013088"/>
    </source>
</evidence>
<comment type="catalytic activity">
    <reaction evidence="1">
        <text>a triacylglycerol + H2O = a diacylglycerol + a fatty acid + H(+)</text>
        <dbReference type="Rhea" id="RHEA:12044"/>
        <dbReference type="ChEBI" id="CHEBI:15377"/>
        <dbReference type="ChEBI" id="CHEBI:15378"/>
        <dbReference type="ChEBI" id="CHEBI:17855"/>
        <dbReference type="ChEBI" id="CHEBI:18035"/>
        <dbReference type="ChEBI" id="CHEBI:28868"/>
        <dbReference type="EC" id="3.1.1.79"/>
    </reaction>
</comment>
<keyword evidence="19" id="KW-0443">Lipid metabolism</keyword>
<comment type="catalytic activity">
    <reaction evidence="39">
        <text>2-(9Z-octadecenoyl)-glycerol + H2O = glycerol + (9Z)-octadecenoate + H(+)</text>
        <dbReference type="Rhea" id="RHEA:38491"/>
        <dbReference type="ChEBI" id="CHEBI:15377"/>
        <dbReference type="ChEBI" id="CHEBI:15378"/>
        <dbReference type="ChEBI" id="CHEBI:17754"/>
        <dbReference type="ChEBI" id="CHEBI:30823"/>
        <dbReference type="ChEBI" id="CHEBI:73990"/>
    </reaction>
    <physiologicalReaction direction="left-to-right" evidence="39">
        <dbReference type="Rhea" id="RHEA:38492"/>
    </physiologicalReaction>
</comment>
<dbReference type="EC" id="3.1.1.23" evidence="11"/>
<dbReference type="PANTHER" id="PTHR23025">
    <property type="entry name" value="TRIACYLGLYCEROL LIPASE"/>
    <property type="match status" value="1"/>
</dbReference>
<evidence type="ECO:0000313" key="44">
    <source>
        <dbReference type="Proteomes" id="UP000515163"/>
    </source>
</evidence>
<evidence type="ECO:0000256" key="5">
    <source>
        <dbReference type="ARBA" id="ARBA00004502"/>
    </source>
</evidence>
<dbReference type="AlphaFoldDB" id="A0A6P8IRJ7"/>
<evidence type="ECO:0000256" key="36">
    <source>
        <dbReference type="ARBA" id="ARBA00049143"/>
    </source>
</evidence>
<comment type="catalytic activity">
    <reaction evidence="37">
        <text>a monoacylglycerol + H2O = glycerol + a fatty acid + H(+)</text>
        <dbReference type="Rhea" id="RHEA:15245"/>
        <dbReference type="ChEBI" id="CHEBI:15377"/>
        <dbReference type="ChEBI" id="CHEBI:15378"/>
        <dbReference type="ChEBI" id="CHEBI:17408"/>
        <dbReference type="ChEBI" id="CHEBI:17754"/>
        <dbReference type="ChEBI" id="CHEBI:28868"/>
        <dbReference type="EC" id="3.1.1.79"/>
    </reaction>
</comment>
<evidence type="ECO:0000256" key="29">
    <source>
        <dbReference type="ARBA" id="ARBA00047476"/>
    </source>
</evidence>
<evidence type="ECO:0000256" key="14">
    <source>
        <dbReference type="ARBA" id="ARBA00022490"/>
    </source>
</evidence>
<dbReference type="InParanoid" id="A0A6P8IRJ7"/>
<evidence type="ECO:0000256" key="22">
    <source>
        <dbReference type="ARBA" id="ARBA00023221"/>
    </source>
</evidence>
<evidence type="ECO:0000256" key="12">
    <source>
        <dbReference type="ARBA" id="ARBA00015845"/>
    </source>
</evidence>
<evidence type="ECO:0000256" key="6">
    <source>
        <dbReference type="ARBA" id="ARBA00004514"/>
    </source>
</evidence>
<evidence type="ECO:0000256" key="27">
    <source>
        <dbReference type="ARBA" id="ARBA00047438"/>
    </source>
</evidence>
<dbReference type="SUPFAM" id="SSF53474">
    <property type="entry name" value="alpha/beta-Hydrolases"/>
    <property type="match status" value="1"/>
</dbReference>
<comment type="subunit">
    <text evidence="26">Monomer and homodimer. Interacts with CAVIN1 in the adipocyte cytoplasm. Interacts with PLIN5.</text>
</comment>
<feature type="domain" description="Alpha/beta hydrolase fold-3" evidence="43">
    <location>
        <begin position="354"/>
        <end position="509"/>
    </location>
</feature>
<dbReference type="GO" id="GO:0047372">
    <property type="term" value="F:monoacylglycerol lipase activity"/>
    <property type="evidence" value="ECO:0007669"/>
    <property type="project" value="UniProtKB-EC"/>
</dbReference>
<evidence type="ECO:0000256" key="33">
    <source>
        <dbReference type="ARBA" id="ARBA00048657"/>
    </source>
</evidence>
<dbReference type="InterPro" id="IPR029058">
    <property type="entry name" value="AB_hydrolase_fold"/>
</dbReference>
<evidence type="ECO:0000256" key="40">
    <source>
        <dbReference type="ARBA" id="ARBA00049519"/>
    </source>
</evidence>
<evidence type="ECO:0000256" key="34">
    <source>
        <dbReference type="ARBA" id="ARBA00048674"/>
    </source>
</evidence>
<evidence type="ECO:0000256" key="17">
    <source>
        <dbReference type="ARBA" id="ARBA00022801"/>
    </source>
</evidence>
<keyword evidence="16" id="KW-0551">Lipid droplet</keyword>
<comment type="pathway">
    <text evidence="7">Glycerolipid metabolism; triacylglycerol degradation.</text>
</comment>
<dbReference type="RefSeq" id="XP_031568873.1">
    <property type="nucleotide sequence ID" value="XM_031713013.1"/>
</dbReference>
<evidence type="ECO:0000256" key="23">
    <source>
        <dbReference type="ARBA" id="ARBA00023406"/>
    </source>
</evidence>
<dbReference type="GO" id="GO:0019433">
    <property type="term" value="P:triglyceride catabolic process"/>
    <property type="evidence" value="ECO:0007669"/>
    <property type="project" value="UniProtKB-UniPathway"/>
</dbReference>
<evidence type="ECO:0000256" key="3">
    <source>
        <dbReference type="ARBA" id="ARBA00004236"/>
    </source>
</evidence>
<dbReference type="GO" id="GO:0008203">
    <property type="term" value="P:cholesterol metabolic process"/>
    <property type="evidence" value="ECO:0007669"/>
    <property type="project" value="UniProtKB-KW"/>
</dbReference>
<reference evidence="45" key="1">
    <citation type="submission" date="2025-08" db="UniProtKB">
        <authorList>
            <consortium name="RefSeq"/>
        </authorList>
    </citation>
    <scope>IDENTIFICATION</scope>
</reference>
<dbReference type="KEGG" id="aten:116303467"/>
<keyword evidence="21" id="KW-1207">Sterol metabolism</keyword>
<evidence type="ECO:0000256" key="1">
    <source>
        <dbReference type="ARBA" id="ARBA00000803"/>
    </source>
</evidence>
<evidence type="ECO:0000256" key="28">
    <source>
        <dbReference type="ARBA" id="ARBA00047458"/>
    </source>
</evidence>
<evidence type="ECO:0000256" key="15">
    <source>
        <dbReference type="ARBA" id="ARBA00022548"/>
    </source>
</evidence>
<keyword evidence="15" id="KW-0153">Cholesterol metabolism</keyword>
<keyword evidence="20" id="KW-0472">Membrane</keyword>
<dbReference type="OrthoDB" id="408631at2759"/>
<comment type="catalytic activity">
    <reaction evidence="31">
        <text>a diacylglycerol + H2O = a monoacylglycerol + a fatty acid + H(+)</text>
        <dbReference type="Rhea" id="RHEA:32731"/>
        <dbReference type="ChEBI" id="CHEBI:15377"/>
        <dbReference type="ChEBI" id="CHEBI:15378"/>
        <dbReference type="ChEBI" id="CHEBI:17408"/>
        <dbReference type="ChEBI" id="CHEBI:18035"/>
        <dbReference type="ChEBI" id="CHEBI:28868"/>
        <dbReference type="EC" id="3.1.1.79"/>
    </reaction>
</comment>
<feature type="region of interest" description="Disordered" evidence="41">
    <location>
        <begin position="539"/>
        <end position="585"/>
    </location>
</feature>
<dbReference type="GO" id="GO:0005811">
    <property type="term" value="C:lipid droplet"/>
    <property type="evidence" value="ECO:0007669"/>
    <property type="project" value="UniProtKB-SubCell"/>
</dbReference>
<gene>
    <name evidence="45" type="primary">LOC116303467</name>
</gene>
<dbReference type="UniPathway" id="UPA00256"/>
<evidence type="ECO:0000313" key="45">
    <source>
        <dbReference type="RefSeq" id="XP_031568873.1"/>
    </source>
</evidence>
<evidence type="ECO:0000256" key="41">
    <source>
        <dbReference type="SAM" id="MobiDB-lite"/>
    </source>
</evidence>
<dbReference type="Pfam" id="PF07859">
    <property type="entry name" value="Abhydrolase_3"/>
    <property type="match status" value="2"/>
</dbReference>
<dbReference type="Gene3D" id="3.40.50.1820">
    <property type="entry name" value="alpha/beta hydrolase"/>
    <property type="match status" value="2"/>
</dbReference>
<evidence type="ECO:0000259" key="43">
    <source>
        <dbReference type="Pfam" id="PF07859"/>
    </source>
</evidence>
<keyword evidence="44" id="KW-1185">Reference proteome</keyword>
<evidence type="ECO:0000256" key="24">
    <source>
        <dbReference type="ARBA" id="ARBA00030031"/>
    </source>
</evidence>
<comment type="catalytic activity">
    <reaction evidence="2">
        <text>Hydrolyzes glycerol monoesters of long-chain fatty acids.</text>
        <dbReference type="EC" id="3.1.1.23"/>
    </reaction>
</comment>
<dbReference type="InterPro" id="IPR010468">
    <property type="entry name" value="HSL_N"/>
</dbReference>
<evidence type="ECO:0000256" key="16">
    <source>
        <dbReference type="ARBA" id="ARBA00022677"/>
    </source>
</evidence>
<dbReference type="Proteomes" id="UP000515163">
    <property type="component" value="Unplaced"/>
</dbReference>
<evidence type="ECO:0000256" key="25">
    <source>
        <dbReference type="ARBA" id="ARBA00031112"/>
    </source>
</evidence>
<dbReference type="GO" id="GO:0004806">
    <property type="term" value="F:triacylglycerol lipase activity"/>
    <property type="evidence" value="ECO:0007669"/>
    <property type="project" value="TreeGrafter"/>
</dbReference>
<comment type="catalytic activity">
    <reaction evidence="32">
        <text>1,2,3-tri-(9Z-octadecenoyl)-glycerol + H2O = di-(9Z)-octadecenoylglycerol + (9Z)-octadecenoate + H(+)</text>
        <dbReference type="Rhea" id="RHEA:38575"/>
        <dbReference type="ChEBI" id="CHEBI:15377"/>
        <dbReference type="ChEBI" id="CHEBI:15378"/>
        <dbReference type="ChEBI" id="CHEBI:30823"/>
        <dbReference type="ChEBI" id="CHEBI:53753"/>
        <dbReference type="ChEBI" id="CHEBI:75945"/>
    </reaction>
    <physiologicalReaction direction="left-to-right" evidence="32">
        <dbReference type="Rhea" id="RHEA:38576"/>
    </physiologicalReaction>
</comment>
<comment type="catalytic activity">
    <reaction evidence="38">
        <text>1,3-di-(9Z-octadecenoyl)-glycerol + H2O = 1-(9Z-octadecenoyl)-glycerol + (9Z)-octadecenoate + H(+)</text>
        <dbReference type="Rhea" id="RHEA:39939"/>
        <dbReference type="ChEBI" id="CHEBI:15377"/>
        <dbReference type="ChEBI" id="CHEBI:15378"/>
        <dbReference type="ChEBI" id="CHEBI:30823"/>
        <dbReference type="ChEBI" id="CHEBI:75342"/>
        <dbReference type="ChEBI" id="CHEBI:75735"/>
    </reaction>
    <physiologicalReaction direction="left-to-right" evidence="38">
        <dbReference type="Rhea" id="RHEA:39940"/>
    </physiologicalReaction>
</comment>
<comment type="catalytic activity">
    <reaction evidence="35">
        <text>all-trans-retinyl hexadecanoate + H2O = all-trans-retinol + hexadecanoate + H(+)</text>
        <dbReference type="Rhea" id="RHEA:13933"/>
        <dbReference type="ChEBI" id="CHEBI:7896"/>
        <dbReference type="ChEBI" id="CHEBI:15377"/>
        <dbReference type="ChEBI" id="CHEBI:15378"/>
        <dbReference type="ChEBI" id="CHEBI:17336"/>
        <dbReference type="ChEBI" id="CHEBI:17616"/>
    </reaction>
    <physiologicalReaction direction="left-to-right" evidence="35">
        <dbReference type="Rhea" id="RHEA:13934"/>
    </physiologicalReaction>
</comment>
<dbReference type="FunCoup" id="A0A6P8IRJ7">
    <property type="interactions" value="637"/>
</dbReference>
<evidence type="ECO:0000259" key="42">
    <source>
        <dbReference type="Pfam" id="PF06350"/>
    </source>
</evidence>
<comment type="catalytic activity">
    <reaction evidence="36">
        <text>2,3-di-(9Z)-octadecenoyl-sn-glycerol + H2O = 2-(9Z-octadecenoyl)-glycerol + (9Z)-octadecenoate + H(+)</text>
        <dbReference type="Rhea" id="RHEA:38383"/>
        <dbReference type="ChEBI" id="CHEBI:15377"/>
        <dbReference type="ChEBI" id="CHEBI:15378"/>
        <dbReference type="ChEBI" id="CHEBI:30823"/>
        <dbReference type="ChEBI" id="CHEBI:73990"/>
        <dbReference type="ChEBI" id="CHEBI:75824"/>
    </reaction>
    <physiologicalReaction direction="left-to-right" evidence="36">
        <dbReference type="Rhea" id="RHEA:38384"/>
    </physiologicalReaction>
</comment>
<comment type="catalytic activity">
    <reaction evidence="34">
        <text>1,2-di-(9Z-octadecenoyl)-glycerol + H2O = (9Z-octadecenoyl)-glycerol + (9Z)-octadecenoate + H(+)</text>
        <dbReference type="Rhea" id="RHEA:38455"/>
        <dbReference type="ChEBI" id="CHEBI:15377"/>
        <dbReference type="ChEBI" id="CHEBI:15378"/>
        <dbReference type="ChEBI" id="CHEBI:30823"/>
        <dbReference type="ChEBI" id="CHEBI:52323"/>
        <dbReference type="ChEBI" id="CHEBI:75937"/>
    </reaction>
    <physiologicalReaction direction="left-to-right" evidence="34">
        <dbReference type="Rhea" id="RHEA:38456"/>
    </physiologicalReaction>
</comment>
<dbReference type="GO" id="GO:0005901">
    <property type="term" value="C:caveola"/>
    <property type="evidence" value="ECO:0007669"/>
    <property type="project" value="UniProtKB-SubCell"/>
</dbReference>
<evidence type="ECO:0000256" key="26">
    <source>
        <dbReference type="ARBA" id="ARBA00046695"/>
    </source>
</evidence>
<evidence type="ECO:0000256" key="21">
    <source>
        <dbReference type="ARBA" id="ARBA00023166"/>
    </source>
</evidence>
<dbReference type="GO" id="GO:0004771">
    <property type="term" value="F:sterol ester esterase activity"/>
    <property type="evidence" value="ECO:0007669"/>
    <property type="project" value="TreeGrafter"/>
</dbReference>
<evidence type="ECO:0000256" key="39">
    <source>
        <dbReference type="ARBA" id="ARBA00049461"/>
    </source>
</evidence>
<comment type="catalytic activity">
    <reaction evidence="30">
        <text>cholesteryl (9Z-octadecenoate) + H2O = cholesterol + (9Z)-octadecenoate + H(+)</text>
        <dbReference type="Rhea" id="RHEA:33875"/>
        <dbReference type="ChEBI" id="CHEBI:15377"/>
        <dbReference type="ChEBI" id="CHEBI:15378"/>
        <dbReference type="ChEBI" id="CHEBI:16113"/>
        <dbReference type="ChEBI" id="CHEBI:30823"/>
        <dbReference type="ChEBI" id="CHEBI:46898"/>
    </reaction>
    <physiologicalReaction direction="left-to-right" evidence="30">
        <dbReference type="Rhea" id="RHEA:33876"/>
    </physiologicalReaction>
</comment>
<name>A0A6P8IRJ7_ACTTE</name>
<evidence type="ECO:0000256" key="37">
    <source>
        <dbReference type="ARBA" id="ARBA00049208"/>
    </source>
</evidence>
<evidence type="ECO:0000256" key="35">
    <source>
        <dbReference type="ARBA" id="ARBA00049053"/>
    </source>
</evidence>
<comment type="pathway">
    <text evidence="8">Lipid metabolism.</text>
</comment>
<comment type="subcellular location">
    <subcellularLocation>
        <location evidence="3">Cell membrane</location>
    </subcellularLocation>
    <subcellularLocation>
        <location evidence="6">Cytoplasm</location>
        <location evidence="6">Cytosol</location>
    </subcellularLocation>
    <subcellularLocation>
        <location evidence="5">Lipid droplet</location>
    </subcellularLocation>
    <subcellularLocation>
        <location evidence="4">Membrane</location>
        <location evidence="4">Caveola</location>
    </subcellularLocation>
</comment>
<keyword evidence="14" id="KW-0963">Cytoplasm</keyword>
<dbReference type="EC" id="3.1.1.79" evidence="10"/>
<comment type="catalytic activity">
    <reaction evidence="33">
        <text>1,2-di-(9Z-octadecenoyl)-glycerol + (9Z)-octadecenoate + H(+) = 1,2,3-tri-(9Z-octadecenoyl)-glycerol + H2O</text>
        <dbReference type="Rhea" id="RHEA:38379"/>
        <dbReference type="ChEBI" id="CHEBI:15377"/>
        <dbReference type="ChEBI" id="CHEBI:15378"/>
        <dbReference type="ChEBI" id="CHEBI:30823"/>
        <dbReference type="ChEBI" id="CHEBI:52323"/>
        <dbReference type="ChEBI" id="CHEBI:53753"/>
    </reaction>
    <physiologicalReaction direction="right-to-left" evidence="33">
        <dbReference type="Rhea" id="RHEA:38381"/>
    </physiologicalReaction>
</comment>
<proteinExistence type="inferred from homology"/>
<evidence type="ECO:0000256" key="32">
    <source>
        <dbReference type="ARBA" id="ARBA00048386"/>
    </source>
</evidence>
<keyword evidence="17" id="KW-0378">Hydrolase</keyword>
<evidence type="ECO:0000256" key="31">
    <source>
        <dbReference type="ARBA" id="ARBA00047674"/>
    </source>
</evidence>
<comment type="catalytic activity">
    <reaction evidence="40">
        <text>1,2-di-(9Z-octadecenoyl)-sn-glycerol + H2O = (9Z-octadecenoyl)-glycerol + (9Z)-octadecenoate + H(+)</text>
        <dbReference type="Rhea" id="RHEA:39935"/>
        <dbReference type="ChEBI" id="CHEBI:15377"/>
        <dbReference type="ChEBI" id="CHEBI:15378"/>
        <dbReference type="ChEBI" id="CHEBI:30823"/>
        <dbReference type="ChEBI" id="CHEBI:52333"/>
        <dbReference type="ChEBI" id="CHEBI:75937"/>
    </reaction>
    <physiologicalReaction direction="left-to-right" evidence="40">
        <dbReference type="Rhea" id="RHEA:39936"/>
    </physiologicalReaction>
</comment>
<protein>
    <recommendedName>
        <fullName evidence="12">Hormone-sensitive lipase</fullName>
        <ecNumber evidence="11">3.1.1.23</ecNumber>
        <ecNumber evidence="10">3.1.1.79</ecNumber>
    </recommendedName>
    <alternativeName>
        <fullName evidence="25">Monoacylglycerol lipase LIPE</fullName>
    </alternativeName>
    <alternativeName>
        <fullName evidence="24">Retinyl ester hydrolase</fullName>
    </alternativeName>
</protein>
<dbReference type="PANTHER" id="PTHR23025:SF3">
    <property type="entry name" value="HORMONE-SENSITIVE LIPASE"/>
    <property type="match status" value="1"/>
</dbReference>
<evidence type="ECO:0000256" key="8">
    <source>
        <dbReference type="ARBA" id="ARBA00005189"/>
    </source>
</evidence>
<dbReference type="InterPro" id="IPR002168">
    <property type="entry name" value="Lipase_GDXG_HIS_AS"/>
</dbReference>
<evidence type="ECO:0000256" key="19">
    <source>
        <dbReference type="ARBA" id="ARBA00023098"/>
    </source>
</evidence>
<comment type="catalytic activity">
    <reaction evidence="23">
        <text>1-O-hexadecyl-2-acetyl-sn-glycerol + H2O = 1-O-hexadecyl-sn-glycerol + acetate + H(+)</text>
        <dbReference type="Rhea" id="RHEA:38563"/>
        <dbReference type="ChEBI" id="CHEBI:15377"/>
        <dbReference type="ChEBI" id="CHEBI:15378"/>
        <dbReference type="ChEBI" id="CHEBI:30089"/>
        <dbReference type="ChEBI" id="CHEBI:34115"/>
        <dbReference type="ChEBI" id="CHEBI:75936"/>
    </reaction>
    <physiologicalReaction direction="left-to-right" evidence="23">
        <dbReference type="Rhea" id="RHEA:38564"/>
    </physiologicalReaction>
</comment>
<feature type="domain" description="Hormone-sensitive lipase N-terminal" evidence="42">
    <location>
        <begin position="30"/>
        <end position="333"/>
    </location>
</feature>
<sequence>MSMTAGQESGQDDGCICPPAEDFISFPILFRHLKNIIDDNINYFQKYPSKSVCKRFLDAFERINETLPSIQEIAVFIAQRVTSFDYSSEVKGNGYRSLLRLLEQCIRALTELTFYCQKHRNRFYFRSHHYCLEIEAHTDLLLGTKDLLNYALTCMEESKDGQLFPESIDSKILIEAEMMDRECFYGRALGFQFRPGLRQFLQMVCVAMASFAEGYHRHKASPLACMTTAVLSSGKYTVNPEMRAKMIVKLTHKTNMEFCKAFWGLTEGFGVQHFPLFVCPALKVNNLFHIPAEPFEITSESGSVVSIAPPCSWSGLAPVQVRLMSFEWREGQSKDGSNNNQYSPKMKPKSKGLVLHIHGGGFVSQSSKSHEMYLRVWARDLNVPILSVDYSLAPEAPFPRALEECFFAYAWALKNLDKLGTTAEYVCIAGDSAGGNLGVAVCMRAAEYGIRRPDSLLAAYPPLNVQYVPSPSRLMSLMDPLLPTGILSACLGAYAGMGKSPFDECMKTPANSSLIAKQGSAPTPPVDIIRKGSFLSKFKRGKDSNRKSDFSPSEEFENPSGPGSKSFQSFPSPPTSDSVPKDLSMGNCSYVQNGLPSYGSPIQEGSSPEGEKYYSFKEENLETFVATNNDENLVRENDGFEQDENTKDISIQDLKLRDVIVSCSDGKHCTQQRYYSTASCSDGKHCTQQRDDSTVSCSDGKHCAQQSNAQSDRRRLLKLDVTPKFHVPLGENYAHQEMQYTRSNDECHVVNVVDPSLSPTGETMIIPIEEPSLRIGTPPMTEDEGIEEKEHGLHYRRSMSEVSLPIAKNPYMSPLVAPDEMLATLPPMDIVACSLDPLLDDSIEFARRLRSLGKDVEIYILEDLPHGFLNFNLVCQEAKDGCDLCTACLKRTLMGKRKLDRVDQAPVY</sequence>
<dbReference type="GO" id="GO:0005829">
    <property type="term" value="C:cytosol"/>
    <property type="evidence" value="ECO:0007669"/>
    <property type="project" value="UniProtKB-SubCell"/>
</dbReference>
<dbReference type="GeneID" id="116303467"/>
<comment type="catalytic activity">
    <reaction evidence="28">
        <text>1,2-di-(9Z-octadecenoyl)-glycerol + H2O = 2-(9Z-octadecenoyl)-glycerol + (9Z)-octadecenoate + H(+)</text>
        <dbReference type="Rhea" id="RHEA:38659"/>
        <dbReference type="ChEBI" id="CHEBI:15377"/>
        <dbReference type="ChEBI" id="CHEBI:15378"/>
        <dbReference type="ChEBI" id="CHEBI:30823"/>
        <dbReference type="ChEBI" id="CHEBI:52323"/>
        <dbReference type="ChEBI" id="CHEBI:73990"/>
    </reaction>
    <physiologicalReaction direction="left-to-right" evidence="28">
        <dbReference type="Rhea" id="RHEA:38660"/>
    </physiologicalReaction>
</comment>